<proteinExistence type="inferred from homology"/>
<keyword evidence="16" id="KW-1185">Reference proteome</keyword>
<evidence type="ECO:0000256" key="2">
    <source>
        <dbReference type="ARBA" id="ARBA00022723"/>
    </source>
</evidence>
<keyword evidence="8" id="KW-0413">Isomerase</keyword>
<comment type="caution">
    <text evidence="15">The sequence shown here is derived from an EMBL/GenBank/DDBJ whole genome shotgun (WGS) entry which is preliminary data.</text>
</comment>
<keyword evidence="7" id="KW-0238">DNA-binding</keyword>
<dbReference type="PANTHER" id="PTHR13710">
    <property type="entry name" value="DNA HELICASE RECQ FAMILY MEMBER"/>
    <property type="match status" value="1"/>
</dbReference>
<evidence type="ECO:0000313" key="16">
    <source>
        <dbReference type="Proteomes" id="UP001500929"/>
    </source>
</evidence>
<protein>
    <recommendedName>
        <fullName evidence="11">ATP-dependent DNA helicase RecQ</fullName>
        <ecNumber evidence="10">5.6.2.4</ecNumber>
    </recommendedName>
    <alternativeName>
        <fullName evidence="12">DNA 3'-5' helicase RecQ</fullName>
    </alternativeName>
</protein>
<feature type="domain" description="Helicase C-terminal" evidence="14">
    <location>
        <begin position="229"/>
        <end position="373"/>
    </location>
</feature>
<comment type="similarity">
    <text evidence="1">Belongs to the helicase family. RecQ subfamily.</text>
</comment>
<evidence type="ECO:0000256" key="9">
    <source>
        <dbReference type="ARBA" id="ARBA00034617"/>
    </source>
</evidence>
<evidence type="ECO:0000256" key="3">
    <source>
        <dbReference type="ARBA" id="ARBA00022741"/>
    </source>
</evidence>
<dbReference type="InterPro" id="IPR011545">
    <property type="entry name" value="DEAD/DEAH_box_helicase_dom"/>
</dbReference>
<dbReference type="Pfam" id="PF00271">
    <property type="entry name" value="Helicase_C"/>
    <property type="match status" value="1"/>
</dbReference>
<dbReference type="GO" id="GO:0004386">
    <property type="term" value="F:helicase activity"/>
    <property type="evidence" value="ECO:0007669"/>
    <property type="project" value="UniProtKB-KW"/>
</dbReference>
<dbReference type="Pfam" id="PF16124">
    <property type="entry name" value="RecQ_Zn_bind"/>
    <property type="match status" value="1"/>
</dbReference>
<dbReference type="InterPro" id="IPR004589">
    <property type="entry name" value="DNA_helicase_ATP-dep_RecQ"/>
</dbReference>
<dbReference type="Gene3D" id="1.10.10.10">
    <property type="entry name" value="Winged helix-like DNA-binding domain superfamily/Winged helix DNA-binding domain"/>
    <property type="match status" value="1"/>
</dbReference>
<evidence type="ECO:0000256" key="4">
    <source>
        <dbReference type="ARBA" id="ARBA00022801"/>
    </source>
</evidence>
<dbReference type="InterPro" id="IPR036388">
    <property type="entry name" value="WH-like_DNA-bd_sf"/>
</dbReference>
<name>A0ABN3DRJ5_9MICO</name>
<dbReference type="PROSITE" id="PS51192">
    <property type="entry name" value="HELICASE_ATP_BIND_1"/>
    <property type="match status" value="1"/>
</dbReference>
<dbReference type="InterPro" id="IPR032284">
    <property type="entry name" value="RecQ_Zn-bd"/>
</dbReference>
<evidence type="ECO:0000256" key="5">
    <source>
        <dbReference type="ARBA" id="ARBA00022806"/>
    </source>
</evidence>
<dbReference type="Pfam" id="PF00270">
    <property type="entry name" value="DEAD"/>
    <property type="match status" value="1"/>
</dbReference>
<evidence type="ECO:0000256" key="10">
    <source>
        <dbReference type="ARBA" id="ARBA00034808"/>
    </source>
</evidence>
<dbReference type="InterPro" id="IPR036390">
    <property type="entry name" value="WH_DNA-bd_sf"/>
</dbReference>
<keyword evidence="2" id="KW-0479">Metal-binding</keyword>
<evidence type="ECO:0000256" key="12">
    <source>
        <dbReference type="ARBA" id="ARBA00044550"/>
    </source>
</evidence>
<reference evidence="15 16" key="1">
    <citation type="journal article" date="2019" name="Int. J. Syst. Evol. Microbiol.">
        <title>The Global Catalogue of Microorganisms (GCM) 10K type strain sequencing project: providing services to taxonomists for standard genome sequencing and annotation.</title>
        <authorList>
            <consortium name="The Broad Institute Genomics Platform"/>
            <consortium name="The Broad Institute Genome Sequencing Center for Infectious Disease"/>
            <person name="Wu L."/>
            <person name="Ma J."/>
        </authorList>
    </citation>
    <scope>NUCLEOTIDE SEQUENCE [LARGE SCALE GENOMIC DNA]</scope>
    <source>
        <strain evidence="15 16">JCM 16117</strain>
    </source>
</reference>
<dbReference type="PROSITE" id="PS00690">
    <property type="entry name" value="DEAH_ATP_HELICASE"/>
    <property type="match status" value="1"/>
</dbReference>
<keyword evidence="6" id="KW-0067">ATP-binding</keyword>
<feature type="domain" description="Helicase ATP-binding" evidence="13">
    <location>
        <begin position="31"/>
        <end position="201"/>
    </location>
</feature>
<keyword evidence="4" id="KW-0378">Hydrolase</keyword>
<gene>
    <name evidence="15" type="ORF">GCM10009851_26190</name>
</gene>
<evidence type="ECO:0000259" key="14">
    <source>
        <dbReference type="PROSITE" id="PS51194"/>
    </source>
</evidence>
<evidence type="ECO:0000256" key="8">
    <source>
        <dbReference type="ARBA" id="ARBA00023235"/>
    </source>
</evidence>
<dbReference type="PROSITE" id="PS51194">
    <property type="entry name" value="HELICASE_CTER"/>
    <property type="match status" value="1"/>
</dbReference>
<dbReference type="Gene3D" id="3.40.50.300">
    <property type="entry name" value="P-loop containing nucleotide triphosphate hydrolases"/>
    <property type="match status" value="2"/>
</dbReference>
<dbReference type="Proteomes" id="UP001500929">
    <property type="component" value="Unassembled WGS sequence"/>
</dbReference>
<evidence type="ECO:0000256" key="1">
    <source>
        <dbReference type="ARBA" id="ARBA00005446"/>
    </source>
</evidence>
<sequence>MTHPTLSERIADVALRVFGWPSLRPGQEEAIAAVADGRDVLAVMSTGYGKSAIYQIAGHLLDGPTLVVSPLISLQLDQVRHIAADTGAQDAVAVNSSQSRRLNTAAWSAVASGEAEFLFLAPEQLARDEVIDELRDLGVSLVVVDEAHCVSAWGHDFRPDYLRLGSVIDRLGHPRVLALTATGSSPVRDEIVRRLGMRDPALFVRGFDRPNIHLAVERHESAHEQDRAVLDEVVAAARPGLVYVSTRGESERLAADSEQRGLRAAAYHGALPSRERKDVHGRFQDGSLDVVVATSAFGMGIDKADVRFVVHADITDSLDSYYQEVGRAGRDGLPARATLHYRQTDLGVRQFFASGSPSGDDVDTLALAILAPGGPHEAVELAKLAGLSSRTVGTIVNLLSDAGFVADRDEGVTPLRVFTSDEARIAVETAAEQREQIERSRLSMMRSYAETTRCRRQVLLAYFGDDLAEPCGNCDTCESGSAYRHQAAPHATGFHATQRVTHRAWGPGEVISVDDDRLTVFFDSVGYRVLSLPAVAAGGLLAPVQHPPGEPG</sequence>
<evidence type="ECO:0000313" key="15">
    <source>
        <dbReference type="EMBL" id="GAA2239599.1"/>
    </source>
</evidence>
<dbReference type="RefSeq" id="WP_259480987.1">
    <property type="nucleotide sequence ID" value="NZ_BAAAQY010000007.1"/>
</dbReference>
<keyword evidence="3" id="KW-0547">Nucleotide-binding</keyword>
<dbReference type="SMART" id="SM00490">
    <property type="entry name" value="HELICc"/>
    <property type="match status" value="1"/>
</dbReference>
<evidence type="ECO:0000256" key="6">
    <source>
        <dbReference type="ARBA" id="ARBA00022840"/>
    </source>
</evidence>
<dbReference type="PANTHER" id="PTHR13710:SF105">
    <property type="entry name" value="ATP-DEPENDENT DNA HELICASE Q1"/>
    <property type="match status" value="1"/>
</dbReference>
<dbReference type="SUPFAM" id="SSF52540">
    <property type="entry name" value="P-loop containing nucleoside triphosphate hydrolases"/>
    <property type="match status" value="1"/>
</dbReference>
<evidence type="ECO:0000259" key="13">
    <source>
        <dbReference type="PROSITE" id="PS51192"/>
    </source>
</evidence>
<keyword evidence="5 15" id="KW-0347">Helicase</keyword>
<dbReference type="EC" id="5.6.2.4" evidence="10"/>
<dbReference type="SMART" id="SM00487">
    <property type="entry name" value="DEXDc"/>
    <property type="match status" value="1"/>
</dbReference>
<dbReference type="SUPFAM" id="SSF46785">
    <property type="entry name" value="Winged helix' DNA-binding domain"/>
    <property type="match status" value="1"/>
</dbReference>
<dbReference type="NCBIfam" id="TIGR00614">
    <property type="entry name" value="recQ_fam"/>
    <property type="match status" value="1"/>
</dbReference>
<evidence type="ECO:0000256" key="7">
    <source>
        <dbReference type="ARBA" id="ARBA00023125"/>
    </source>
</evidence>
<dbReference type="CDD" id="cd17920">
    <property type="entry name" value="DEXHc_RecQ"/>
    <property type="match status" value="1"/>
</dbReference>
<dbReference type="InterPro" id="IPR014001">
    <property type="entry name" value="Helicase_ATP-bd"/>
</dbReference>
<evidence type="ECO:0000256" key="11">
    <source>
        <dbReference type="ARBA" id="ARBA00044535"/>
    </source>
</evidence>
<dbReference type="InterPro" id="IPR002464">
    <property type="entry name" value="DNA/RNA_helicase_DEAH_CS"/>
</dbReference>
<dbReference type="EMBL" id="BAAAQY010000007">
    <property type="protein sequence ID" value="GAA2239599.1"/>
    <property type="molecule type" value="Genomic_DNA"/>
</dbReference>
<organism evidence="15 16">
    <name type="scientific">Herbiconiux moechotypicola</name>
    <dbReference type="NCBI Taxonomy" id="637393"/>
    <lineage>
        <taxon>Bacteria</taxon>
        <taxon>Bacillati</taxon>
        <taxon>Actinomycetota</taxon>
        <taxon>Actinomycetes</taxon>
        <taxon>Micrococcales</taxon>
        <taxon>Microbacteriaceae</taxon>
        <taxon>Herbiconiux</taxon>
    </lineage>
</organism>
<comment type="catalytic activity">
    <reaction evidence="9">
        <text>Couples ATP hydrolysis with the unwinding of duplex DNA by translocating in the 3'-5' direction.</text>
        <dbReference type="EC" id="5.6.2.4"/>
    </reaction>
</comment>
<dbReference type="InterPro" id="IPR027417">
    <property type="entry name" value="P-loop_NTPase"/>
</dbReference>
<dbReference type="InterPro" id="IPR001650">
    <property type="entry name" value="Helicase_C-like"/>
</dbReference>
<accession>A0ABN3DRJ5</accession>